<dbReference type="PROSITE" id="PS00912">
    <property type="entry name" value="DHODEHASE_2"/>
    <property type="match status" value="1"/>
</dbReference>
<dbReference type="Proteomes" id="UP000298412">
    <property type="component" value="Unassembled WGS sequence"/>
</dbReference>
<evidence type="ECO:0000259" key="10">
    <source>
        <dbReference type="Pfam" id="PF01180"/>
    </source>
</evidence>
<dbReference type="PANTHER" id="PTHR48109:SF1">
    <property type="entry name" value="DIHYDROOROTATE DEHYDROGENASE (FUMARATE)"/>
    <property type="match status" value="1"/>
</dbReference>
<dbReference type="AlphaFoldDB" id="A0A4R8WKP4"/>
<feature type="binding site" evidence="9">
    <location>
        <begin position="100"/>
        <end position="104"/>
    </location>
    <ligand>
        <name>substrate</name>
    </ligand>
</feature>
<proteinExistence type="inferred from homology"/>
<dbReference type="GO" id="GO:0006207">
    <property type="term" value="P:'de novo' pyrimidine nucleobase biosynthetic process"/>
    <property type="evidence" value="ECO:0007669"/>
    <property type="project" value="InterPro"/>
</dbReference>
<dbReference type="Pfam" id="PF01180">
    <property type="entry name" value="DHO_dh"/>
    <property type="match status" value="1"/>
</dbReference>
<keyword evidence="4 9" id="KW-0963">Cytoplasm</keyword>
<feature type="binding site" evidence="9">
    <location>
        <position position="246"/>
    </location>
    <ligand>
        <name>FMN</name>
        <dbReference type="ChEBI" id="CHEBI:58210"/>
    </ligand>
</feature>
<reference evidence="11 12" key="1">
    <citation type="submission" date="2019-03" db="EMBL/GenBank/DDBJ databases">
        <title>Genomics of glacier-inhabiting Cryobacterium strains.</title>
        <authorList>
            <person name="Liu Q."/>
            <person name="Xin Y.-H."/>
        </authorList>
    </citation>
    <scope>NUCLEOTIDE SEQUENCE [LARGE SCALE GENOMIC DNA]</scope>
    <source>
        <strain evidence="11 12">MDT1-3</strain>
    </source>
</reference>
<sequence>MRPAEAETMTSAPPQHPTDARAAFFAARPTRSATVDLSVRIGSLTLANPVMPASGCFGPALGRLIPVAELGAVVTKTVFGTPRGGNAAHRLTEIRAGMVNSVGIPSRGAAGFLAELHPRYRELGVPVIISVGGHRPAEYAPVVRDLDGAGDAYELNVSCPNLDRLGTDIGSDPDAILAVVRAARQATDKPLIVKLPVLASSIADCALAAQEAGADAVCVANSIPALPLQPDTRSPALGNVIGGLSGPSIRPIVLRLVWLAARAVEIPVIACGGIETAEDALDYFAVGARAVQVGTASFGRPFAMVEIVRALQERCADDEVAGIRDLIDLWRAQ</sequence>
<dbReference type="InterPro" id="IPR012135">
    <property type="entry name" value="Dihydroorotate_DH_1_2"/>
</dbReference>
<dbReference type="Gene3D" id="3.20.20.70">
    <property type="entry name" value="Aldolase class I"/>
    <property type="match status" value="1"/>
</dbReference>
<dbReference type="UniPathway" id="UPA00070"/>
<dbReference type="GO" id="GO:0004152">
    <property type="term" value="F:dihydroorotate dehydrogenase activity"/>
    <property type="evidence" value="ECO:0007669"/>
    <property type="project" value="UniProtKB-UniRule"/>
</dbReference>
<dbReference type="SUPFAM" id="SSF51395">
    <property type="entry name" value="FMN-linked oxidoreductases"/>
    <property type="match status" value="1"/>
</dbReference>
<dbReference type="InterPro" id="IPR050074">
    <property type="entry name" value="DHO_dehydrogenase"/>
</dbReference>
<evidence type="ECO:0000313" key="12">
    <source>
        <dbReference type="Proteomes" id="UP000298412"/>
    </source>
</evidence>
<dbReference type="GO" id="GO:0044205">
    <property type="term" value="P:'de novo' UMP biosynthetic process"/>
    <property type="evidence" value="ECO:0007669"/>
    <property type="project" value="UniProtKB-UniRule"/>
</dbReference>
<evidence type="ECO:0000313" key="11">
    <source>
        <dbReference type="EMBL" id="TFC11879.1"/>
    </source>
</evidence>
<accession>A0A4R8WKP4</accession>
<feature type="binding site" evidence="9">
    <location>
        <begin position="294"/>
        <end position="295"/>
    </location>
    <ligand>
        <name>FMN</name>
        <dbReference type="ChEBI" id="CHEBI:58210"/>
    </ligand>
</feature>
<feature type="binding site" evidence="9">
    <location>
        <begin position="272"/>
        <end position="273"/>
    </location>
    <ligand>
        <name>FMN</name>
        <dbReference type="ChEBI" id="CHEBI:58210"/>
    </ligand>
</feature>
<comment type="subcellular location">
    <subcellularLocation>
        <location evidence="1 9">Cytoplasm</location>
    </subcellularLocation>
</comment>
<feature type="binding site" evidence="9">
    <location>
        <position position="156"/>
    </location>
    <ligand>
        <name>FMN</name>
        <dbReference type="ChEBI" id="CHEBI:58210"/>
    </ligand>
</feature>
<feature type="binding site" evidence="9">
    <location>
        <position position="194"/>
    </location>
    <ligand>
        <name>FMN</name>
        <dbReference type="ChEBI" id="CHEBI:58210"/>
    </ligand>
</feature>
<evidence type="ECO:0000256" key="3">
    <source>
        <dbReference type="ARBA" id="ARBA00008008"/>
    </source>
</evidence>
<dbReference type="PIRSF" id="PIRSF000164">
    <property type="entry name" value="DHO_oxidase"/>
    <property type="match status" value="1"/>
</dbReference>
<keyword evidence="7 9" id="KW-0665">Pyrimidine biosynthesis</keyword>
<comment type="similarity">
    <text evidence="3 9">Belongs to the dihydroorotate dehydrogenase family. Type 1 subfamily.</text>
</comment>
<dbReference type="GO" id="GO:0005737">
    <property type="term" value="C:cytoplasm"/>
    <property type="evidence" value="ECO:0007669"/>
    <property type="project" value="UniProtKB-SubCell"/>
</dbReference>
<dbReference type="EC" id="1.3.-.-" evidence="9"/>
<evidence type="ECO:0000256" key="4">
    <source>
        <dbReference type="ARBA" id="ARBA00022490"/>
    </source>
</evidence>
<evidence type="ECO:0000256" key="5">
    <source>
        <dbReference type="ARBA" id="ARBA00022630"/>
    </source>
</evidence>
<keyword evidence="8 9" id="KW-0560">Oxidoreductase</keyword>
<dbReference type="NCBIfam" id="NF005574">
    <property type="entry name" value="PRK07259.1"/>
    <property type="match status" value="1"/>
</dbReference>
<evidence type="ECO:0000256" key="9">
    <source>
        <dbReference type="HAMAP-Rule" id="MF_00224"/>
    </source>
</evidence>
<protein>
    <recommendedName>
        <fullName evidence="9">Dihydroorotate dehydrogenase</fullName>
        <shortName evidence="9">DHOD</shortName>
        <shortName evidence="9">DHODase</shortName>
        <shortName evidence="9">DHOdehase</shortName>
        <ecNumber evidence="9">1.3.-.-</ecNumber>
    </recommendedName>
</protein>
<evidence type="ECO:0000256" key="2">
    <source>
        <dbReference type="ARBA" id="ARBA00004725"/>
    </source>
</evidence>
<feature type="domain" description="Dihydroorotate dehydrogenase catalytic" evidence="10">
    <location>
        <begin position="37"/>
        <end position="313"/>
    </location>
</feature>
<dbReference type="InterPro" id="IPR024920">
    <property type="entry name" value="Dihydroorotate_DH_1"/>
</dbReference>
<keyword evidence="12" id="KW-1185">Reference proteome</keyword>
<organism evidence="11 12">
    <name type="scientific">Cryobacterium algoritolerans</name>
    <dbReference type="NCBI Taxonomy" id="1259184"/>
    <lineage>
        <taxon>Bacteria</taxon>
        <taxon>Bacillati</taxon>
        <taxon>Actinomycetota</taxon>
        <taxon>Actinomycetes</taxon>
        <taxon>Micrococcales</taxon>
        <taxon>Microbacteriaceae</taxon>
        <taxon>Cryobacterium</taxon>
    </lineage>
</organism>
<comment type="caution">
    <text evidence="9">Lacks conserved residue(s) required for the propagation of feature annotation.</text>
</comment>
<comment type="function">
    <text evidence="9">Catalyzes the conversion of dihydroorotate to orotate.</text>
</comment>
<feature type="active site" description="Nucleophile" evidence="9">
    <location>
        <position position="159"/>
    </location>
</feature>
<feature type="binding site" evidence="9">
    <location>
        <position position="54"/>
    </location>
    <ligand>
        <name>FMN</name>
        <dbReference type="ChEBI" id="CHEBI:58210"/>
    </ligand>
</feature>
<comment type="pathway">
    <text evidence="2 9">Pyrimidine metabolism; UMP biosynthesis via de novo pathway.</text>
</comment>
<name>A0A4R8WKP4_9MICO</name>
<dbReference type="EMBL" id="SOFP01000069">
    <property type="protein sequence ID" value="TFC11879.1"/>
    <property type="molecule type" value="Genomic_DNA"/>
</dbReference>
<comment type="cofactor">
    <cofactor evidence="9">
        <name>FMN</name>
        <dbReference type="ChEBI" id="CHEBI:58210"/>
    </cofactor>
    <text evidence="9">Binds 1 FMN per subunit.</text>
</comment>
<dbReference type="InterPro" id="IPR001295">
    <property type="entry name" value="Dihydroorotate_DH_CS"/>
</dbReference>
<dbReference type="InterPro" id="IPR005720">
    <property type="entry name" value="Dihydroorotate_DH_cat"/>
</dbReference>
<dbReference type="InterPro" id="IPR013785">
    <property type="entry name" value="Aldolase_TIM"/>
</dbReference>
<comment type="caution">
    <text evidence="11">The sequence shown here is derived from an EMBL/GenBank/DDBJ whole genome shotgun (WGS) entry which is preliminary data.</text>
</comment>
<gene>
    <name evidence="9" type="primary">pyrD</name>
    <name evidence="11" type="ORF">E3O19_13950</name>
</gene>
<evidence type="ECO:0000256" key="8">
    <source>
        <dbReference type="ARBA" id="ARBA00023002"/>
    </source>
</evidence>
<feature type="binding site" evidence="9">
    <location>
        <position position="156"/>
    </location>
    <ligand>
        <name>substrate</name>
    </ligand>
</feature>
<keyword evidence="5 9" id="KW-0285">Flavoprotein</keyword>
<feature type="binding site" evidence="9">
    <location>
        <begin position="221"/>
        <end position="222"/>
    </location>
    <ligand>
        <name>substrate</name>
    </ligand>
</feature>
<keyword evidence="6 9" id="KW-0288">FMN</keyword>
<dbReference type="OrthoDB" id="9794954at2"/>
<feature type="binding site" evidence="9">
    <location>
        <position position="76"/>
    </location>
    <ligand>
        <name>substrate</name>
    </ligand>
</feature>
<dbReference type="PANTHER" id="PTHR48109">
    <property type="entry name" value="DIHYDROOROTATE DEHYDROGENASE (QUINONE), MITOCHONDRIAL-RELATED"/>
    <property type="match status" value="1"/>
</dbReference>
<evidence type="ECO:0000256" key="7">
    <source>
        <dbReference type="ARBA" id="ARBA00022975"/>
    </source>
</evidence>
<feature type="binding site" evidence="9">
    <location>
        <begin position="76"/>
        <end position="77"/>
    </location>
    <ligand>
        <name>FMN</name>
        <dbReference type="ChEBI" id="CHEBI:58210"/>
    </ligand>
</feature>
<dbReference type="HAMAP" id="MF_00224">
    <property type="entry name" value="DHO_dh_type1"/>
    <property type="match status" value="1"/>
</dbReference>
<comment type="catalytic activity">
    <reaction evidence="9">
        <text>(S)-dihydroorotate + A = orotate + AH2</text>
        <dbReference type="Rhea" id="RHEA:18073"/>
        <dbReference type="ChEBI" id="CHEBI:13193"/>
        <dbReference type="ChEBI" id="CHEBI:17499"/>
        <dbReference type="ChEBI" id="CHEBI:30839"/>
        <dbReference type="ChEBI" id="CHEBI:30864"/>
    </reaction>
</comment>
<evidence type="ECO:0000256" key="1">
    <source>
        <dbReference type="ARBA" id="ARBA00004496"/>
    </source>
</evidence>
<evidence type="ECO:0000256" key="6">
    <source>
        <dbReference type="ARBA" id="ARBA00022643"/>
    </source>
</evidence>